<feature type="compositionally biased region" description="Pro residues" evidence="1">
    <location>
        <begin position="215"/>
        <end position="231"/>
    </location>
</feature>
<comment type="caution">
    <text evidence="2">The sequence shown here is derived from an EMBL/GenBank/DDBJ whole genome shotgun (WGS) entry which is preliminary data.</text>
</comment>
<dbReference type="Proteomes" id="UP001190700">
    <property type="component" value="Unassembled WGS sequence"/>
</dbReference>
<keyword evidence="3" id="KW-1185">Reference proteome</keyword>
<sequence>MDPSQDLTFSTSTWGPHQQPHEPSLPPQQQFAQQPQQQFAQQPQQQFVQQPQQQFAQQFTQPHFLDSHGRVVMHPPQDHMPHLFHPPPPPHHYPTTHPLHPSPSPASLPPTWCPQSAPVLHSPAPFFSPTTGTACPRALLPAHAASFGLSSFPGGIERLVQRATTTALDGRTPSSSLPSSAPPPSAPPASPAVPSAPPSSHPPPPPRFTPADLAQPPPSSGPFPLRPPSDPTPSQAHSVHSAAVAQKLATGETPVPTWLGVNPLVPPAQYPLFLCLPPLTGQLLAAAIAAGKIPAGGFTPAWLHSLSGSLSPDSLVSIASALLEGRLPWKVASDPSTLTSIFSPPPLRAQETPPSLA</sequence>
<feature type="region of interest" description="Disordered" evidence="1">
    <location>
        <begin position="1"/>
        <end position="56"/>
    </location>
</feature>
<feature type="compositionally biased region" description="Pro residues" evidence="1">
    <location>
        <begin position="180"/>
        <end position="208"/>
    </location>
</feature>
<proteinExistence type="predicted"/>
<name>A0AAE0FIX0_9CHLO</name>
<feature type="compositionally biased region" description="Pro residues" evidence="1">
    <location>
        <begin position="100"/>
        <end position="109"/>
    </location>
</feature>
<evidence type="ECO:0000313" key="2">
    <source>
        <dbReference type="EMBL" id="KAK3259881.1"/>
    </source>
</evidence>
<protein>
    <submittedName>
        <fullName evidence="2">Uncharacterized protein</fullName>
    </submittedName>
</protein>
<accession>A0AAE0FIX0</accession>
<feature type="region of interest" description="Disordered" evidence="1">
    <location>
        <begin position="68"/>
        <end position="109"/>
    </location>
</feature>
<gene>
    <name evidence="2" type="ORF">CYMTET_31135</name>
</gene>
<organism evidence="2 3">
    <name type="scientific">Cymbomonas tetramitiformis</name>
    <dbReference type="NCBI Taxonomy" id="36881"/>
    <lineage>
        <taxon>Eukaryota</taxon>
        <taxon>Viridiplantae</taxon>
        <taxon>Chlorophyta</taxon>
        <taxon>Pyramimonadophyceae</taxon>
        <taxon>Pyramimonadales</taxon>
        <taxon>Pyramimonadaceae</taxon>
        <taxon>Cymbomonas</taxon>
    </lineage>
</organism>
<feature type="region of interest" description="Disordered" evidence="1">
    <location>
        <begin position="168"/>
        <end position="240"/>
    </location>
</feature>
<dbReference type="AlphaFoldDB" id="A0AAE0FIX0"/>
<dbReference type="EMBL" id="LGRX02018393">
    <property type="protein sequence ID" value="KAK3259881.1"/>
    <property type="molecule type" value="Genomic_DNA"/>
</dbReference>
<feature type="compositionally biased region" description="Polar residues" evidence="1">
    <location>
        <begin position="1"/>
        <end position="16"/>
    </location>
</feature>
<evidence type="ECO:0000256" key="1">
    <source>
        <dbReference type="SAM" id="MobiDB-lite"/>
    </source>
</evidence>
<feature type="compositionally biased region" description="Low complexity" evidence="1">
    <location>
        <begin position="27"/>
        <end position="56"/>
    </location>
</feature>
<evidence type="ECO:0000313" key="3">
    <source>
        <dbReference type="Proteomes" id="UP001190700"/>
    </source>
</evidence>
<reference evidence="2 3" key="1">
    <citation type="journal article" date="2015" name="Genome Biol. Evol.">
        <title>Comparative Genomics of a Bacterivorous Green Alga Reveals Evolutionary Causalities and Consequences of Phago-Mixotrophic Mode of Nutrition.</title>
        <authorList>
            <person name="Burns J.A."/>
            <person name="Paasch A."/>
            <person name="Narechania A."/>
            <person name="Kim E."/>
        </authorList>
    </citation>
    <scope>NUCLEOTIDE SEQUENCE [LARGE SCALE GENOMIC DNA]</scope>
    <source>
        <strain evidence="2 3">PLY_AMNH</strain>
    </source>
</reference>